<keyword evidence="4" id="KW-0297">G-protein coupled receptor</keyword>
<sequence>MIFLQDPFPANPDLLYLVIFIHSNLTTTVTLAFLFGSKAYLVYKYSGKSSEVQHTTMMSKGGGSRNAYSKPPVNTDTNCSNANSTFDRYADKSINDGESESLLEKDIQEEFRRLYTQLETLKHRNMKIGNRHLQHKLSAMTEAAQKDDSPDETKYFTPSMNGKRVIINLDDFKESTRL</sequence>
<dbReference type="GO" id="GO:0005886">
    <property type="term" value="C:plasma membrane"/>
    <property type="evidence" value="ECO:0007669"/>
    <property type="project" value="UniProtKB-SubCell"/>
</dbReference>
<name>A0A9D4BEX5_DREPO</name>
<evidence type="ECO:0000256" key="3">
    <source>
        <dbReference type="ARBA" id="ARBA00022475"/>
    </source>
</evidence>
<comment type="similarity">
    <text evidence="2">Belongs to the G-protein coupled receptor 3 family.</text>
</comment>
<gene>
    <name evidence="9" type="ORF">DPMN_193118</name>
</gene>
<dbReference type="EMBL" id="JAIWYP010000021">
    <property type="protein sequence ID" value="KAH3692570.1"/>
    <property type="molecule type" value="Genomic_DNA"/>
</dbReference>
<dbReference type="AlphaFoldDB" id="A0A9D4BEX5"/>
<keyword evidence="7" id="KW-0807">Transducer</keyword>
<keyword evidence="6" id="KW-0325">Glycoprotein</keyword>
<evidence type="ECO:0000313" key="10">
    <source>
        <dbReference type="Proteomes" id="UP000828390"/>
    </source>
</evidence>
<keyword evidence="5" id="KW-0675">Receptor</keyword>
<comment type="subcellular location">
    <subcellularLocation>
        <location evidence="1">Cell membrane</location>
        <topology evidence="1">Multi-pass membrane protein</topology>
    </subcellularLocation>
</comment>
<evidence type="ECO:0000256" key="7">
    <source>
        <dbReference type="ARBA" id="ARBA00023224"/>
    </source>
</evidence>
<comment type="caution">
    <text evidence="9">The sequence shown here is derived from an EMBL/GenBank/DDBJ whole genome shotgun (WGS) entry which is preliminary data.</text>
</comment>
<dbReference type="GO" id="GO:0004930">
    <property type="term" value="F:G protein-coupled receptor activity"/>
    <property type="evidence" value="ECO:0007669"/>
    <property type="project" value="UniProtKB-KW"/>
</dbReference>
<evidence type="ECO:0000256" key="4">
    <source>
        <dbReference type="ARBA" id="ARBA00023040"/>
    </source>
</evidence>
<evidence type="ECO:0000256" key="5">
    <source>
        <dbReference type="ARBA" id="ARBA00023170"/>
    </source>
</evidence>
<keyword evidence="8" id="KW-0812">Transmembrane</keyword>
<accession>A0A9D4BEX5</accession>
<evidence type="ECO:0000256" key="8">
    <source>
        <dbReference type="SAM" id="Phobius"/>
    </source>
</evidence>
<dbReference type="Proteomes" id="UP000828390">
    <property type="component" value="Unassembled WGS sequence"/>
</dbReference>
<proteinExistence type="inferred from homology"/>
<dbReference type="InterPro" id="IPR043458">
    <property type="entry name" value="GPR158/179"/>
</dbReference>
<evidence type="ECO:0000256" key="2">
    <source>
        <dbReference type="ARBA" id="ARBA00007242"/>
    </source>
</evidence>
<protein>
    <submittedName>
        <fullName evidence="9">Uncharacterized protein</fullName>
    </submittedName>
</protein>
<reference evidence="9" key="1">
    <citation type="journal article" date="2019" name="bioRxiv">
        <title>The Genome of the Zebra Mussel, Dreissena polymorpha: A Resource for Invasive Species Research.</title>
        <authorList>
            <person name="McCartney M.A."/>
            <person name="Auch B."/>
            <person name="Kono T."/>
            <person name="Mallez S."/>
            <person name="Zhang Y."/>
            <person name="Obille A."/>
            <person name="Becker A."/>
            <person name="Abrahante J.E."/>
            <person name="Garbe J."/>
            <person name="Badalamenti J.P."/>
            <person name="Herman A."/>
            <person name="Mangelson H."/>
            <person name="Liachko I."/>
            <person name="Sullivan S."/>
            <person name="Sone E.D."/>
            <person name="Koren S."/>
            <person name="Silverstein K.A.T."/>
            <person name="Beckman K.B."/>
            <person name="Gohl D.M."/>
        </authorList>
    </citation>
    <scope>NUCLEOTIDE SEQUENCE</scope>
    <source>
        <strain evidence="9">Duluth1</strain>
        <tissue evidence="9">Whole animal</tissue>
    </source>
</reference>
<dbReference type="PANTHER" id="PTHR32546">
    <property type="entry name" value="G-PROTEIN COUPLED RECEPTOR 158-RELATED"/>
    <property type="match status" value="1"/>
</dbReference>
<organism evidence="9 10">
    <name type="scientific">Dreissena polymorpha</name>
    <name type="common">Zebra mussel</name>
    <name type="synonym">Mytilus polymorpha</name>
    <dbReference type="NCBI Taxonomy" id="45954"/>
    <lineage>
        <taxon>Eukaryota</taxon>
        <taxon>Metazoa</taxon>
        <taxon>Spiralia</taxon>
        <taxon>Lophotrochozoa</taxon>
        <taxon>Mollusca</taxon>
        <taxon>Bivalvia</taxon>
        <taxon>Autobranchia</taxon>
        <taxon>Heteroconchia</taxon>
        <taxon>Euheterodonta</taxon>
        <taxon>Imparidentia</taxon>
        <taxon>Neoheterodontei</taxon>
        <taxon>Myida</taxon>
        <taxon>Dreissenoidea</taxon>
        <taxon>Dreissenidae</taxon>
        <taxon>Dreissena</taxon>
    </lineage>
</organism>
<reference evidence="9" key="2">
    <citation type="submission" date="2020-11" db="EMBL/GenBank/DDBJ databases">
        <authorList>
            <person name="McCartney M.A."/>
            <person name="Auch B."/>
            <person name="Kono T."/>
            <person name="Mallez S."/>
            <person name="Becker A."/>
            <person name="Gohl D.M."/>
            <person name="Silverstein K.A.T."/>
            <person name="Koren S."/>
            <person name="Bechman K.B."/>
            <person name="Herman A."/>
            <person name="Abrahante J.E."/>
            <person name="Garbe J."/>
        </authorList>
    </citation>
    <scope>NUCLEOTIDE SEQUENCE</scope>
    <source>
        <strain evidence="9">Duluth1</strain>
        <tissue evidence="9">Whole animal</tissue>
    </source>
</reference>
<evidence type="ECO:0000256" key="6">
    <source>
        <dbReference type="ARBA" id="ARBA00023180"/>
    </source>
</evidence>
<keyword evidence="8" id="KW-0472">Membrane</keyword>
<keyword evidence="3" id="KW-1003">Cell membrane</keyword>
<evidence type="ECO:0000256" key="1">
    <source>
        <dbReference type="ARBA" id="ARBA00004651"/>
    </source>
</evidence>
<keyword evidence="10" id="KW-1185">Reference proteome</keyword>
<keyword evidence="8" id="KW-1133">Transmembrane helix</keyword>
<feature type="transmembrane region" description="Helical" evidence="8">
    <location>
        <begin position="14"/>
        <end position="35"/>
    </location>
</feature>
<dbReference type="PANTHER" id="PTHR32546:SF29">
    <property type="entry name" value="G-PROTEIN COUPLED RECEPTORS FAMILY 3 PROFILE DOMAIN-CONTAINING PROTEIN"/>
    <property type="match status" value="1"/>
</dbReference>
<evidence type="ECO:0000313" key="9">
    <source>
        <dbReference type="EMBL" id="KAH3692570.1"/>
    </source>
</evidence>